<feature type="compositionally biased region" description="Low complexity" evidence="9">
    <location>
        <begin position="648"/>
        <end position="666"/>
    </location>
</feature>
<evidence type="ECO:0000256" key="2">
    <source>
        <dbReference type="ARBA" id="ARBA00022527"/>
    </source>
</evidence>
<feature type="compositionally biased region" description="Polar residues" evidence="9">
    <location>
        <begin position="831"/>
        <end position="841"/>
    </location>
</feature>
<evidence type="ECO:0000256" key="8">
    <source>
        <dbReference type="ARBA" id="ARBA00048679"/>
    </source>
</evidence>
<sequence>MFSSLSAVPIPRRQSSHPSSKKLHQKFKKVQCHTTSIEQNLKHLVTSCEADLSEIFSVLRALQTLTFCPQSHHAIVSLNDRIKKHIESAQYGDLVKHHLKRALATGYALARTLAQLSNTSATPSQSPQDDPLPRQRRRSIILQTLPRESAKSVLSLLGPQQEKPLTLDSFEVVKPITRGAYGRIFLVKKKKQSSKHSLYPESSQKSSKVPDQFHAMKVLKRSEMTEERVQRRLQYEFSVLAQLSMQESNDYVVRLNCSFQTKENFYLIMDFLPGGDLFTLLSTFGYLSEEHAKQYLCEIILAVEFLHKFNIVHCDLKPDNILIGADGHLRLTDFGLSFPQFVANADEMLDEFFESDPNEPTDVEIDTNSSNPIDSSFERQGKVFTPVSDQIRNDSTNTAQSHHSSNFSRISPMSPISKHRSFSLSHSLSSTHSSFSVQPDPAPDAVPLMDRYTPRSGRPRTSLSNNMSNSFGLLPLATSTSHHPLRNASIGSPERSTGSKSTAWFSENQMLGASPTTSSSNLLRGGGQFNYRSTPPLPNPTHSYQSRDFNSPGFHPLSSPNIMNSGTHAMTPLGFLPSQSPNIFAESSPIATNLPSHFTSPTFDLPTSVPRPSSQFSPVHARRMSDSPQYGNVERDRARALSQSNLDSIQRSSPSSSKSEFSPIQSLSTIKIAPRPPPSVIGPLNADGRSDVIPSPSSHQSSLNSRKRSGSTSSGALDPPIPPPSISQTGYPMTHEEMISIMSPIPSISPSVSGTGEPILPSLSPSDDTICSLGLPLVSLTSPLPSIKDLLMTHTPRSKTDDEQEQPIDDLNENKTQLKNDDEDKPVQLDTIDTTPPQSKISRIDFEHASDYFAGSNPPSTPHSFTSTQEEDGPHSASSLFAAGTPDYIAPEVLEGCAYRSTFTVDWWAVGIIFFELLTGTTPFAGNTKSEVFGNVLTEDVGQIVEKARKELEEEGDGLSDEAVDFLLSILHKDPRERLGTKGSFEVKNHPLFEGVDWGNVMRGEALFVPVVPTLTDENDEKERDTEINNPQASTRKSYTQSISSPPGGLSTSFSSPTTHSSHAQSSTTSTDDDDRDLTAYFKSREERFPTNLIDRSDVDHDLHEAKINRVKMNFERHAAAYKLLRKDLKRRKKGDVMKFKLEMMRTEIEDRPARKNRVSQLVQQKPIPAVVLASAKSIQLASSPPQLNHAASSTDIHSLTRSASTQSLHSLSRHSPKHSSPSQTHSPTRSVHSSPKHSRCHSLVFDTPNFHNLKHTSSIHEHEQDHFDHLDVFGEDAPTTGYACSSFGSSLEYSPGCSKSHNDEEDLFETQQADSGGSGTVSLIPVGFQNMDQTEGALQTQNLTFTSLFDSNGHSSLTPQPSSRKKFTDKHGYLPTSPSPLLTSNRHQIKHSVSPNFGRRMRFFISDSATVDLHAKRADPDSDSENWKILPTKSIGNATVATNDDGLLKDLLNQVADSNELIDLENLPSLLD</sequence>
<feature type="region of interest" description="Disordered" evidence="9">
    <location>
        <begin position="744"/>
        <end position="763"/>
    </location>
</feature>
<feature type="region of interest" description="Disordered" evidence="9">
    <location>
        <begin position="392"/>
        <end position="414"/>
    </location>
</feature>
<feature type="region of interest" description="Disordered" evidence="9">
    <location>
        <begin position="1353"/>
        <end position="1379"/>
    </location>
</feature>
<name>A0ABQ9XDE1_9EUKA</name>
<dbReference type="SUPFAM" id="SSF56112">
    <property type="entry name" value="Protein kinase-like (PK-like)"/>
    <property type="match status" value="1"/>
</dbReference>
<feature type="region of interest" description="Disordered" evidence="9">
    <location>
        <begin position="1"/>
        <end position="23"/>
    </location>
</feature>
<feature type="region of interest" description="Disordered" evidence="9">
    <location>
        <begin position="1185"/>
        <end position="1244"/>
    </location>
</feature>
<feature type="region of interest" description="Disordered" evidence="9">
    <location>
        <begin position="353"/>
        <end position="379"/>
    </location>
</feature>
<feature type="compositionally biased region" description="Polar residues" evidence="9">
    <location>
        <begin position="1353"/>
        <end position="1363"/>
    </location>
</feature>
<dbReference type="PANTHER" id="PTHR24356:SF1">
    <property type="entry name" value="SERINE_THREONINE-PROTEIN KINASE GREATWALL"/>
    <property type="match status" value="1"/>
</dbReference>
<gene>
    <name evidence="11" type="ORF">BLNAU_14511</name>
</gene>
<dbReference type="SMART" id="SM00220">
    <property type="entry name" value="S_TKc"/>
    <property type="match status" value="1"/>
</dbReference>
<comment type="caution">
    <text evidence="11">The sequence shown here is derived from an EMBL/GenBank/DDBJ whole genome shotgun (WGS) entry which is preliminary data.</text>
</comment>
<feature type="region of interest" description="Disordered" evidence="9">
    <location>
        <begin position="602"/>
        <end position="731"/>
    </location>
</feature>
<dbReference type="InterPro" id="IPR011009">
    <property type="entry name" value="Kinase-like_dom_sf"/>
</dbReference>
<dbReference type="Proteomes" id="UP001281761">
    <property type="component" value="Unassembled WGS sequence"/>
</dbReference>
<evidence type="ECO:0000256" key="6">
    <source>
        <dbReference type="ARBA" id="ARBA00022840"/>
    </source>
</evidence>
<evidence type="ECO:0000256" key="7">
    <source>
        <dbReference type="ARBA" id="ARBA00047899"/>
    </source>
</evidence>
<feature type="compositionally biased region" description="Polar residues" evidence="9">
    <location>
        <begin position="392"/>
        <end position="411"/>
    </location>
</feature>
<evidence type="ECO:0000256" key="4">
    <source>
        <dbReference type="ARBA" id="ARBA00022741"/>
    </source>
</evidence>
<organism evidence="11 12">
    <name type="scientific">Blattamonas nauphoetae</name>
    <dbReference type="NCBI Taxonomy" id="2049346"/>
    <lineage>
        <taxon>Eukaryota</taxon>
        <taxon>Metamonada</taxon>
        <taxon>Preaxostyla</taxon>
        <taxon>Oxymonadida</taxon>
        <taxon>Blattamonas</taxon>
    </lineage>
</organism>
<dbReference type="PROSITE" id="PS00108">
    <property type="entry name" value="PROTEIN_KINASE_ST"/>
    <property type="match status" value="1"/>
</dbReference>
<dbReference type="InterPro" id="IPR050236">
    <property type="entry name" value="Ser_Thr_kinase_AGC"/>
</dbReference>
<feature type="compositionally biased region" description="Polar residues" evidence="9">
    <location>
        <begin position="1028"/>
        <end position="1045"/>
    </location>
</feature>
<dbReference type="EC" id="2.7.11.1" evidence="1"/>
<dbReference type="Pfam" id="PF00069">
    <property type="entry name" value="Pkinase"/>
    <property type="match status" value="2"/>
</dbReference>
<feature type="compositionally biased region" description="Basic and acidic residues" evidence="9">
    <location>
        <begin position="812"/>
        <end position="827"/>
    </location>
</feature>
<feature type="region of interest" description="Disordered" evidence="9">
    <location>
        <begin position="1014"/>
        <end position="1076"/>
    </location>
</feature>
<feature type="compositionally biased region" description="Polar residues" evidence="9">
    <location>
        <begin position="459"/>
        <end position="482"/>
    </location>
</feature>
<keyword evidence="6" id="KW-0067">ATP-binding</keyword>
<keyword evidence="5 11" id="KW-0418">Kinase</keyword>
<feature type="domain" description="Protein kinase" evidence="10">
    <location>
        <begin position="170"/>
        <end position="993"/>
    </location>
</feature>
<protein>
    <recommendedName>
        <fullName evidence="1">non-specific serine/threonine protein kinase</fullName>
        <ecNumber evidence="1">2.7.11.1</ecNumber>
    </recommendedName>
</protein>
<evidence type="ECO:0000259" key="10">
    <source>
        <dbReference type="PROSITE" id="PS50011"/>
    </source>
</evidence>
<feature type="compositionally biased region" description="Polar residues" evidence="9">
    <location>
        <begin position="1185"/>
        <end position="1211"/>
    </location>
</feature>
<reference evidence="11 12" key="1">
    <citation type="journal article" date="2022" name="bioRxiv">
        <title>Genomics of Preaxostyla Flagellates Illuminates Evolutionary Transitions and the Path Towards Mitochondrial Loss.</title>
        <authorList>
            <person name="Novak L.V.F."/>
            <person name="Treitli S.C."/>
            <person name="Pyrih J."/>
            <person name="Halakuc P."/>
            <person name="Pipaliya S.V."/>
            <person name="Vacek V."/>
            <person name="Brzon O."/>
            <person name="Soukal P."/>
            <person name="Eme L."/>
            <person name="Dacks J.B."/>
            <person name="Karnkowska A."/>
            <person name="Elias M."/>
            <person name="Hampl V."/>
        </authorList>
    </citation>
    <scope>NUCLEOTIDE SEQUENCE [LARGE SCALE GENOMIC DNA]</scope>
    <source>
        <strain evidence="11">NAU3</strain>
        <tissue evidence="11">Gut</tissue>
    </source>
</reference>
<dbReference type="Gene3D" id="1.10.510.10">
    <property type="entry name" value="Transferase(Phosphotransferase) domain 1"/>
    <property type="match status" value="2"/>
</dbReference>
<dbReference type="GO" id="GO:0004674">
    <property type="term" value="F:protein serine/threonine kinase activity"/>
    <property type="evidence" value="ECO:0007669"/>
    <property type="project" value="UniProtKB-KW"/>
</dbReference>
<dbReference type="EMBL" id="JARBJD010000134">
    <property type="protein sequence ID" value="KAK2950518.1"/>
    <property type="molecule type" value="Genomic_DNA"/>
</dbReference>
<keyword evidence="4" id="KW-0547">Nucleotide-binding</keyword>
<comment type="catalytic activity">
    <reaction evidence="8">
        <text>L-seryl-[protein] + ATP = O-phospho-L-seryl-[protein] + ADP + H(+)</text>
        <dbReference type="Rhea" id="RHEA:17989"/>
        <dbReference type="Rhea" id="RHEA-COMP:9863"/>
        <dbReference type="Rhea" id="RHEA-COMP:11604"/>
        <dbReference type="ChEBI" id="CHEBI:15378"/>
        <dbReference type="ChEBI" id="CHEBI:29999"/>
        <dbReference type="ChEBI" id="CHEBI:30616"/>
        <dbReference type="ChEBI" id="CHEBI:83421"/>
        <dbReference type="ChEBI" id="CHEBI:456216"/>
        <dbReference type="EC" id="2.7.11.1"/>
    </reaction>
</comment>
<dbReference type="PROSITE" id="PS50011">
    <property type="entry name" value="PROTEIN_KINASE_DOM"/>
    <property type="match status" value="1"/>
</dbReference>
<evidence type="ECO:0000313" key="12">
    <source>
        <dbReference type="Proteomes" id="UP001281761"/>
    </source>
</evidence>
<comment type="catalytic activity">
    <reaction evidence="7">
        <text>L-threonyl-[protein] + ATP = O-phospho-L-threonyl-[protein] + ADP + H(+)</text>
        <dbReference type="Rhea" id="RHEA:46608"/>
        <dbReference type="Rhea" id="RHEA-COMP:11060"/>
        <dbReference type="Rhea" id="RHEA-COMP:11605"/>
        <dbReference type="ChEBI" id="CHEBI:15378"/>
        <dbReference type="ChEBI" id="CHEBI:30013"/>
        <dbReference type="ChEBI" id="CHEBI:30616"/>
        <dbReference type="ChEBI" id="CHEBI:61977"/>
        <dbReference type="ChEBI" id="CHEBI:456216"/>
        <dbReference type="EC" id="2.7.11.1"/>
    </reaction>
</comment>
<dbReference type="PANTHER" id="PTHR24356">
    <property type="entry name" value="SERINE/THREONINE-PROTEIN KINASE"/>
    <property type="match status" value="1"/>
</dbReference>
<evidence type="ECO:0000313" key="11">
    <source>
        <dbReference type="EMBL" id="KAK2950518.1"/>
    </source>
</evidence>
<feature type="compositionally biased region" description="Polar residues" evidence="9">
    <location>
        <begin position="540"/>
        <end position="549"/>
    </location>
</feature>
<evidence type="ECO:0000256" key="1">
    <source>
        <dbReference type="ARBA" id="ARBA00012513"/>
    </source>
</evidence>
<keyword evidence="12" id="KW-1185">Reference proteome</keyword>
<feature type="compositionally biased region" description="Acidic residues" evidence="9">
    <location>
        <begin position="353"/>
        <end position="365"/>
    </location>
</feature>
<proteinExistence type="predicted"/>
<accession>A0ABQ9XDE1</accession>
<keyword evidence="3 11" id="KW-0808">Transferase</keyword>
<dbReference type="InterPro" id="IPR008271">
    <property type="entry name" value="Ser/Thr_kinase_AS"/>
</dbReference>
<feature type="compositionally biased region" description="Low complexity" evidence="9">
    <location>
        <begin position="691"/>
        <end position="704"/>
    </location>
</feature>
<feature type="compositionally biased region" description="Acidic residues" evidence="9">
    <location>
        <begin position="802"/>
        <end position="811"/>
    </location>
</feature>
<evidence type="ECO:0000256" key="5">
    <source>
        <dbReference type="ARBA" id="ARBA00022777"/>
    </source>
</evidence>
<evidence type="ECO:0000256" key="9">
    <source>
        <dbReference type="SAM" id="MobiDB-lite"/>
    </source>
</evidence>
<feature type="region of interest" description="Disordered" evidence="9">
    <location>
        <begin position="453"/>
        <end position="565"/>
    </location>
</feature>
<feature type="compositionally biased region" description="Low complexity" evidence="9">
    <location>
        <begin position="1051"/>
        <end position="1070"/>
    </location>
</feature>
<dbReference type="Gene3D" id="3.30.200.20">
    <property type="entry name" value="Phosphorylase Kinase, domain 1"/>
    <property type="match status" value="1"/>
</dbReference>
<evidence type="ECO:0000256" key="3">
    <source>
        <dbReference type="ARBA" id="ARBA00022679"/>
    </source>
</evidence>
<dbReference type="InterPro" id="IPR000719">
    <property type="entry name" value="Prot_kinase_dom"/>
</dbReference>
<feature type="region of interest" description="Disordered" evidence="9">
    <location>
        <begin position="796"/>
        <end position="877"/>
    </location>
</feature>
<keyword evidence="2 11" id="KW-0723">Serine/threonine-protein kinase</keyword>
<feature type="compositionally biased region" description="Polar residues" evidence="9">
    <location>
        <begin position="1219"/>
        <end position="1234"/>
    </location>
</feature>
<feature type="compositionally biased region" description="Polar residues" evidence="9">
    <location>
        <begin position="494"/>
        <end position="522"/>
    </location>
</feature>